<reference evidence="1 2" key="1">
    <citation type="journal article" date="2011" name="J. Bacteriol.">
        <title>Complete genome sequences of two hemotropic Mycoplasmas, Mycoplasma haemofelis strain Ohio2 and Mycoplasma suis strain Illinois.</title>
        <authorList>
            <person name="Messick J.B."/>
            <person name="Santos A.P."/>
            <person name="Guimaraes A.M."/>
        </authorList>
    </citation>
    <scope>NUCLEOTIDE SEQUENCE [LARGE SCALE GENOMIC DNA]</scope>
    <source>
        <strain evidence="1 2">Ohio2</strain>
    </source>
</reference>
<proteinExistence type="predicted"/>
<evidence type="ECO:0000313" key="2">
    <source>
        <dbReference type="Proteomes" id="UP000007952"/>
    </source>
</evidence>
<dbReference type="Proteomes" id="UP000007952">
    <property type="component" value="Chromosome"/>
</dbReference>
<dbReference type="STRING" id="859194.MHF_0609"/>
<dbReference type="BioCyc" id="MHAE859194:G1GR7-600-MONOMER"/>
<dbReference type="EMBL" id="CP002808">
    <property type="protein sequence ID" value="AEG72881.1"/>
    <property type="molecule type" value="Genomic_DNA"/>
</dbReference>
<protein>
    <submittedName>
        <fullName evidence="1">Uncharacterized protein</fullName>
    </submittedName>
</protein>
<name>F6FI33_MYCHI</name>
<dbReference type="AlphaFoldDB" id="F6FI33"/>
<dbReference type="KEGG" id="mhf:MHF_0609"/>
<gene>
    <name evidence="1" type="ordered locus">MHF_0609</name>
</gene>
<sequence length="216" mass="23607">MTDPLTKAALAVGSAGVAGASGFGVWKALNGSSAISLKEKILSSHKDDFSKFLDLEDTNWNAIKTEYEKQGTDPKPMKNGKPVKKDELPSWCVQAIASPFDEKDASKLNAAIRWCYVNTNSFEQQAQALNKALHGEKTGGDAAAWQNAWESTYKENKANEQWKISDGGDNLNAEDKTQGGTALQNWCSTKSSITMFSHEAKATFPKFEKFCLKSNS</sequence>
<evidence type="ECO:0000313" key="1">
    <source>
        <dbReference type="EMBL" id="AEG72881.1"/>
    </source>
</evidence>
<accession>F6FI33</accession>
<reference key="2">
    <citation type="submission" date="2011-05" db="EMBL/GenBank/DDBJ databases">
        <title>The Genome of Mycoplasma haemofelis Strain Ohio2, a pathogenic hemoplasma of the cat.</title>
        <authorList>
            <person name="Santos A.P."/>
            <person name="Guimaraes A.M.S."/>
            <person name="SanMiguel P.J."/>
            <person name="Martin S.W."/>
            <person name="Messick J.B."/>
        </authorList>
    </citation>
    <scope>NUCLEOTIDE SEQUENCE</scope>
    <source>
        <strain>Ohio2</strain>
    </source>
</reference>
<organism evidence="1 2">
    <name type="scientific">Mycoplasma haemofelis (strain Ohio2)</name>
    <dbReference type="NCBI Taxonomy" id="859194"/>
    <lineage>
        <taxon>Bacteria</taxon>
        <taxon>Bacillati</taxon>
        <taxon>Mycoplasmatota</taxon>
        <taxon>Mollicutes</taxon>
        <taxon>Mycoplasmataceae</taxon>
        <taxon>Mycoplasma</taxon>
    </lineage>
</organism>
<dbReference type="HOGENOM" id="CLU_098620_4_0_14"/>